<evidence type="ECO:0000259" key="12">
    <source>
        <dbReference type="PROSITE" id="PS50262"/>
    </source>
</evidence>
<name>A0A9X0CGE4_9CNID</name>
<dbReference type="AlphaFoldDB" id="A0A9X0CGE4"/>
<evidence type="ECO:0000313" key="13">
    <source>
        <dbReference type="EMBL" id="KAJ7340341.1"/>
    </source>
</evidence>
<feature type="transmembrane region" description="Helical" evidence="11">
    <location>
        <begin position="244"/>
        <end position="266"/>
    </location>
</feature>
<dbReference type="PROSITE" id="PS50262">
    <property type="entry name" value="G_PROTEIN_RECEP_F1_2"/>
    <property type="match status" value="1"/>
</dbReference>
<dbReference type="Proteomes" id="UP001163046">
    <property type="component" value="Unassembled WGS sequence"/>
</dbReference>
<dbReference type="EMBL" id="MU827778">
    <property type="protein sequence ID" value="KAJ7340341.1"/>
    <property type="molecule type" value="Genomic_DNA"/>
</dbReference>
<protein>
    <recommendedName>
        <fullName evidence="12">G-protein coupled receptors family 1 profile domain-containing protein</fullName>
    </recommendedName>
</protein>
<feature type="transmembrane region" description="Helical" evidence="11">
    <location>
        <begin position="182"/>
        <end position="201"/>
    </location>
</feature>
<evidence type="ECO:0000313" key="14">
    <source>
        <dbReference type="Proteomes" id="UP001163046"/>
    </source>
</evidence>
<comment type="similarity">
    <text evidence="10">Belongs to the G-protein coupled receptor 1 family.</text>
</comment>
<organism evidence="13 14">
    <name type="scientific">Desmophyllum pertusum</name>
    <dbReference type="NCBI Taxonomy" id="174260"/>
    <lineage>
        <taxon>Eukaryota</taxon>
        <taxon>Metazoa</taxon>
        <taxon>Cnidaria</taxon>
        <taxon>Anthozoa</taxon>
        <taxon>Hexacorallia</taxon>
        <taxon>Scleractinia</taxon>
        <taxon>Caryophylliina</taxon>
        <taxon>Caryophylliidae</taxon>
        <taxon>Desmophyllum</taxon>
    </lineage>
</organism>
<accession>A0A9X0CGE4</accession>
<evidence type="ECO:0000256" key="8">
    <source>
        <dbReference type="ARBA" id="ARBA00023180"/>
    </source>
</evidence>
<evidence type="ECO:0000256" key="1">
    <source>
        <dbReference type="ARBA" id="ARBA00004651"/>
    </source>
</evidence>
<keyword evidence="5 10" id="KW-0297">G-protein coupled receptor</keyword>
<keyword evidence="4 11" id="KW-1133">Transmembrane helix</keyword>
<feature type="domain" description="G-protein coupled receptors family 1 profile" evidence="12">
    <location>
        <begin position="53"/>
        <end position="297"/>
    </location>
</feature>
<evidence type="ECO:0000256" key="10">
    <source>
        <dbReference type="RuleBase" id="RU000688"/>
    </source>
</evidence>
<dbReference type="InterPro" id="IPR017452">
    <property type="entry name" value="GPCR_Rhodpsn_7TM"/>
</dbReference>
<evidence type="ECO:0000256" key="7">
    <source>
        <dbReference type="ARBA" id="ARBA00023170"/>
    </source>
</evidence>
<keyword evidence="8" id="KW-0325">Glycoprotein</keyword>
<dbReference type="PRINTS" id="PR00237">
    <property type="entry name" value="GPCRRHODOPSN"/>
</dbReference>
<evidence type="ECO:0000256" key="6">
    <source>
        <dbReference type="ARBA" id="ARBA00023136"/>
    </source>
</evidence>
<sequence>MAVNISSQMNSSTINHFACYDPSIFIQAPASLHANYIVAAVFNAVFSFTAFFGNVLILFALKKTSSINSASNSLLCNLALSDLLVGLLVQPLHVIYCIYGFIGGPEVRCYVRIMFQWTSDYFIALSFMTIVAISLDRYLTLCQHHAYRSAMTPCRIREVIAVLWISCLSFPLGRLVSSSIPMILSSVVFLIFLVIPSYAVYKIYRFLKQHEIQISSQFSNPFAKNSNMVGFNVLQYKRSVSTLLCVYFALLVCFLPSVAVTVAWVTADQSGKLRLIQVGNFSLTFIMFNSTLNPFLYCWRIREVRKLTKSLLKKLFSCANKTNDNDNKYSEDTRL</sequence>
<keyword evidence="3 10" id="KW-0812">Transmembrane</keyword>
<reference evidence="13" key="1">
    <citation type="submission" date="2023-01" db="EMBL/GenBank/DDBJ databases">
        <title>Genome assembly of the deep-sea coral Lophelia pertusa.</title>
        <authorList>
            <person name="Herrera S."/>
            <person name="Cordes E."/>
        </authorList>
    </citation>
    <scope>NUCLEOTIDE SEQUENCE</scope>
    <source>
        <strain evidence="13">USNM1676648</strain>
        <tissue evidence="13">Polyp</tissue>
    </source>
</reference>
<evidence type="ECO:0000256" key="2">
    <source>
        <dbReference type="ARBA" id="ARBA00022475"/>
    </source>
</evidence>
<feature type="transmembrane region" description="Helical" evidence="11">
    <location>
        <begin position="121"/>
        <end position="139"/>
    </location>
</feature>
<dbReference type="OrthoDB" id="10071887at2759"/>
<keyword evidence="2" id="KW-1003">Cell membrane</keyword>
<feature type="transmembrane region" description="Helical" evidence="11">
    <location>
        <begin position="36"/>
        <end position="61"/>
    </location>
</feature>
<dbReference type="GO" id="GO:0005886">
    <property type="term" value="C:plasma membrane"/>
    <property type="evidence" value="ECO:0007669"/>
    <property type="project" value="UniProtKB-SubCell"/>
</dbReference>
<evidence type="ECO:0000256" key="11">
    <source>
        <dbReference type="SAM" id="Phobius"/>
    </source>
</evidence>
<dbReference type="PROSITE" id="PS00237">
    <property type="entry name" value="G_PROTEIN_RECEP_F1_1"/>
    <property type="match status" value="1"/>
</dbReference>
<dbReference type="PANTHER" id="PTHR24246:SF27">
    <property type="entry name" value="ADENOSINE RECEPTOR, ISOFORM A"/>
    <property type="match status" value="1"/>
</dbReference>
<feature type="transmembrane region" description="Helical" evidence="11">
    <location>
        <begin position="278"/>
        <end position="299"/>
    </location>
</feature>
<feature type="transmembrane region" description="Helical" evidence="11">
    <location>
        <begin position="159"/>
        <end position="176"/>
    </location>
</feature>
<evidence type="ECO:0000256" key="4">
    <source>
        <dbReference type="ARBA" id="ARBA00022989"/>
    </source>
</evidence>
<dbReference type="CDD" id="cd00637">
    <property type="entry name" value="7tm_classA_rhodopsin-like"/>
    <property type="match status" value="1"/>
</dbReference>
<keyword evidence="7 10" id="KW-0675">Receptor</keyword>
<proteinExistence type="inferred from homology"/>
<feature type="transmembrane region" description="Helical" evidence="11">
    <location>
        <begin position="73"/>
        <end position="101"/>
    </location>
</feature>
<keyword evidence="14" id="KW-1185">Reference proteome</keyword>
<dbReference type="SUPFAM" id="SSF81321">
    <property type="entry name" value="Family A G protein-coupled receptor-like"/>
    <property type="match status" value="1"/>
</dbReference>
<dbReference type="GO" id="GO:0004930">
    <property type="term" value="F:G protein-coupled receptor activity"/>
    <property type="evidence" value="ECO:0007669"/>
    <property type="project" value="UniProtKB-KW"/>
</dbReference>
<dbReference type="Pfam" id="PF00001">
    <property type="entry name" value="7tm_1"/>
    <property type="match status" value="2"/>
</dbReference>
<gene>
    <name evidence="13" type="ORF">OS493_003081</name>
</gene>
<comment type="subcellular location">
    <subcellularLocation>
        <location evidence="1">Cell membrane</location>
        <topology evidence="1">Multi-pass membrane protein</topology>
    </subcellularLocation>
</comment>
<comment type="caution">
    <text evidence="13">The sequence shown here is derived from an EMBL/GenBank/DDBJ whole genome shotgun (WGS) entry which is preliminary data.</text>
</comment>
<evidence type="ECO:0000256" key="5">
    <source>
        <dbReference type="ARBA" id="ARBA00023040"/>
    </source>
</evidence>
<keyword evidence="6 11" id="KW-0472">Membrane</keyword>
<dbReference type="Gene3D" id="1.20.1070.10">
    <property type="entry name" value="Rhodopsin 7-helix transmembrane proteins"/>
    <property type="match status" value="1"/>
</dbReference>
<evidence type="ECO:0000256" key="9">
    <source>
        <dbReference type="ARBA" id="ARBA00023224"/>
    </source>
</evidence>
<dbReference type="PANTHER" id="PTHR24246">
    <property type="entry name" value="OLFACTORY RECEPTOR AND ADENOSINE RECEPTOR"/>
    <property type="match status" value="1"/>
</dbReference>
<keyword evidence="9 10" id="KW-0807">Transducer</keyword>
<dbReference type="InterPro" id="IPR000276">
    <property type="entry name" value="GPCR_Rhodpsn"/>
</dbReference>
<evidence type="ECO:0000256" key="3">
    <source>
        <dbReference type="ARBA" id="ARBA00022692"/>
    </source>
</evidence>